<feature type="compositionally biased region" description="Polar residues" evidence="1">
    <location>
        <begin position="63"/>
        <end position="72"/>
    </location>
</feature>
<evidence type="ECO:0000313" key="2">
    <source>
        <dbReference type="EMBL" id="EML1474779.1"/>
    </source>
</evidence>
<comment type="caution">
    <text evidence="2">The sequence shown here is derived from an EMBL/GenBank/DDBJ whole genome shotgun (WGS) entry which is preliminary data.</text>
</comment>
<evidence type="ECO:0000256" key="1">
    <source>
        <dbReference type="SAM" id="MobiDB-lite"/>
    </source>
</evidence>
<feature type="compositionally biased region" description="Polar residues" evidence="1">
    <location>
        <begin position="15"/>
        <end position="24"/>
    </location>
</feature>
<feature type="compositionally biased region" description="Low complexity" evidence="1">
    <location>
        <begin position="46"/>
        <end position="57"/>
    </location>
</feature>
<feature type="non-terminal residue" evidence="2">
    <location>
        <position position="100"/>
    </location>
</feature>
<dbReference type="EMBL" id="ABLOKC030000091">
    <property type="protein sequence ID" value="EML1474779.1"/>
    <property type="molecule type" value="Genomic_DNA"/>
</dbReference>
<protein>
    <submittedName>
        <fullName evidence="2">Hemagglutinin repeat-containing protein</fullName>
    </submittedName>
</protein>
<accession>A0AAI9GQ77</accession>
<name>A0AAI9GQ77_PLUGE</name>
<proteinExistence type="predicted"/>
<feature type="region of interest" description="Disordered" evidence="1">
    <location>
        <begin position="1"/>
        <end position="72"/>
    </location>
</feature>
<reference evidence="2" key="1">
    <citation type="submission" date="2024-02" db="EMBL/GenBank/DDBJ databases">
        <authorList>
            <consortium name="Clinical and Environmental Microbiology Branch: Whole genome sequencing antimicrobial resistance pathogens in the healthcare setting"/>
        </authorList>
    </citation>
    <scope>NUCLEOTIDE SEQUENCE</scope>
    <source>
        <strain evidence="2">2021DK-00143</strain>
    </source>
</reference>
<dbReference type="AlphaFoldDB" id="A0AAI9GQ77"/>
<organism evidence="2">
    <name type="scientific">Pluralibacter gergoviae</name>
    <name type="common">Enterobacter gergoviae</name>
    <dbReference type="NCBI Taxonomy" id="61647"/>
    <lineage>
        <taxon>Bacteria</taxon>
        <taxon>Pseudomonadati</taxon>
        <taxon>Pseudomonadota</taxon>
        <taxon>Gammaproteobacteria</taxon>
        <taxon>Enterobacterales</taxon>
        <taxon>Enterobacteriaceae</taxon>
        <taxon>Pluralibacter</taxon>
    </lineage>
</organism>
<sequence>MSGSQSVPEDKGRSQGRNLTITSEQDSDRYDMKQTGSSAGASVTWGAGFSGSASVSASRDRMNSNFDPVQEQSGLFAGNGGFDVNVGSHTQLNGGVLAST</sequence>
<gene>
    <name evidence="2" type="ORF">QEG54_005648</name>
</gene>